<dbReference type="OrthoDB" id="9791274at2"/>
<accession>A0A2S5KHQ3</accession>
<dbReference type="Proteomes" id="UP000238196">
    <property type="component" value="Unassembled WGS sequence"/>
</dbReference>
<dbReference type="GO" id="GO:0036307">
    <property type="term" value="F:23S rRNA (adenine(2030)-N(6))-methyltransferase activity"/>
    <property type="evidence" value="ECO:0007669"/>
    <property type="project" value="UniProtKB-UniRule"/>
</dbReference>
<feature type="site" description="Interaction with substrate rRNA" evidence="1">
    <location>
        <position position="3"/>
    </location>
</feature>
<evidence type="ECO:0000313" key="2">
    <source>
        <dbReference type="EMBL" id="PPC74318.1"/>
    </source>
</evidence>
<evidence type="ECO:0000313" key="3">
    <source>
        <dbReference type="Proteomes" id="UP000238196"/>
    </source>
</evidence>
<organism evidence="2 3">
    <name type="scientific">Proteobacteria bacterium 228</name>
    <dbReference type="NCBI Taxonomy" id="2083153"/>
    <lineage>
        <taxon>Bacteria</taxon>
        <taxon>Pseudomonadati</taxon>
        <taxon>Pseudomonadota</taxon>
    </lineage>
</organism>
<keyword evidence="1" id="KW-0949">S-adenosyl-L-methionine</keyword>
<dbReference type="PANTHER" id="PTHR37426:SF1">
    <property type="entry name" value="RIBOSOMAL RNA LARGE SUBUNIT METHYLTRANSFERASE J"/>
    <property type="match status" value="1"/>
</dbReference>
<dbReference type="EC" id="2.1.1.266" evidence="1"/>
<feature type="binding site" evidence="1">
    <location>
        <begin position="142"/>
        <end position="143"/>
    </location>
    <ligand>
        <name>S-adenosyl-L-methionine</name>
        <dbReference type="ChEBI" id="CHEBI:59789"/>
    </ligand>
</feature>
<dbReference type="EMBL" id="PRLP01000148">
    <property type="protein sequence ID" value="PPC74318.1"/>
    <property type="molecule type" value="Genomic_DNA"/>
</dbReference>
<comment type="similarity">
    <text evidence="1">Belongs to the RlmJ family.</text>
</comment>
<reference evidence="2 3" key="1">
    <citation type="submission" date="2018-02" db="EMBL/GenBank/DDBJ databases">
        <title>novel marine gammaproteobacteria from coastal saline agro ecosystem.</title>
        <authorList>
            <person name="Krishnan R."/>
            <person name="Ramesh Kumar N."/>
        </authorList>
    </citation>
    <scope>NUCLEOTIDE SEQUENCE [LARGE SCALE GENOMIC DNA]</scope>
    <source>
        <strain evidence="2 3">228</strain>
    </source>
</reference>
<name>A0A2S5KHQ3_9PROT</name>
<feature type="binding site" evidence="1">
    <location>
        <position position="18"/>
    </location>
    <ligand>
        <name>S-adenosyl-L-methionine</name>
        <dbReference type="ChEBI" id="CHEBI:59789"/>
    </ligand>
</feature>
<dbReference type="PANTHER" id="PTHR37426">
    <property type="entry name" value="RIBOSOMAL RNA LARGE SUBUNIT METHYLTRANSFERASE J"/>
    <property type="match status" value="1"/>
</dbReference>
<dbReference type="InterPro" id="IPR007473">
    <property type="entry name" value="RlmJ"/>
</dbReference>
<keyword evidence="1" id="KW-0489">Methyltransferase</keyword>
<keyword evidence="1" id="KW-0694">RNA-binding</keyword>
<dbReference type="GO" id="GO:0005829">
    <property type="term" value="C:cytosol"/>
    <property type="evidence" value="ECO:0007669"/>
    <property type="project" value="TreeGrafter"/>
</dbReference>
<dbReference type="SUPFAM" id="SSF53335">
    <property type="entry name" value="S-adenosyl-L-methionine-dependent methyltransferases"/>
    <property type="match status" value="1"/>
</dbReference>
<gene>
    <name evidence="1" type="primary">rlmJ</name>
    <name evidence="2" type="ORF">C4K68_25590</name>
</gene>
<keyword evidence="1" id="KW-0698">rRNA processing</keyword>
<keyword evidence="1" id="KW-0808">Transferase</keyword>
<feature type="binding site" evidence="1">
    <location>
        <position position="163"/>
    </location>
    <ligand>
        <name>S-adenosyl-L-methionine</name>
        <dbReference type="ChEBI" id="CHEBI:59789"/>
    </ligand>
</feature>
<comment type="function">
    <text evidence="1">Specifically methylates the adenine in position 2030 of 23S rRNA.</text>
</comment>
<feature type="binding site" evidence="1">
    <location>
        <position position="41"/>
    </location>
    <ligand>
        <name>S-adenosyl-L-methionine</name>
        <dbReference type="ChEBI" id="CHEBI:59789"/>
    </ligand>
</feature>
<dbReference type="AlphaFoldDB" id="A0A2S5KHQ3"/>
<comment type="catalytic activity">
    <reaction evidence="1">
        <text>adenosine(2030) in 23S rRNA + S-adenosyl-L-methionine = N(6)-methyladenosine(2030) in 23S rRNA + S-adenosyl-L-homocysteine + H(+)</text>
        <dbReference type="Rhea" id="RHEA:43736"/>
        <dbReference type="Rhea" id="RHEA-COMP:10668"/>
        <dbReference type="Rhea" id="RHEA-COMP:10669"/>
        <dbReference type="ChEBI" id="CHEBI:15378"/>
        <dbReference type="ChEBI" id="CHEBI:57856"/>
        <dbReference type="ChEBI" id="CHEBI:59789"/>
        <dbReference type="ChEBI" id="CHEBI:74411"/>
        <dbReference type="ChEBI" id="CHEBI:74449"/>
        <dbReference type="EC" id="2.1.1.266"/>
    </reaction>
</comment>
<feature type="binding site" evidence="1">
    <location>
        <position position="117"/>
    </location>
    <ligand>
        <name>S-adenosyl-L-methionine</name>
        <dbReference type="ChEBI" id="CHEBI:59789"/>
    </ligand>
</feature>
<dbReference type="GO" id="GO:0003723">
    <property type="term" value="F:RNA binding"/>
    <property type="evidence" value="ECO:0007669"/>
    <property type="project" value="UniProtKB-UniRule"/>
</dbReference>
<dbReference type="Pfam" id="PF04378">
    <property type="entry name" value="RsmJ"/>
    <property type="match status" value="1"/>
</dbReference>
<dbReference type="InterPro" id="IPR029063">
    <property type="entry name" value="SAM-dependent_MTases_sf"/>
</dbReference>
<dbReference type="Gene3D" id="3.40.50.150">
    <property type="entry name" value="Vaccinia Virus protein VP39"/>
    <property type="match status" value="1"/>
</dbReference>
<feature type="binding site" evidence="1">
    <location>
        <position position="99"/>
    </location>
    <ligand>
        <name>S-adenosyl-L-methionine</name>
        <dbReference type="ChEBI" id="CHEBI:59789"/>
    </ligand>
</feature>
<proteinExistence type="inferred from homology"/>
<comment type="caution">
    <text evidence="2">The sequence shown here is derived from an EMBL/GenBank/DDBJ whole genome shotgun (WGS) entry which is preliminary data.</text>
</comment>
<sequence>MNYRHIYHAGNFADVWKHAVLVALFDALKQKAKPFCYLDTHAGIGRYDLQAEEARKTAEADKGIASLWQATDLPELLQQYRQLIADDNGGDSLRYYPGSPWLANLLRREDDSLICNELHPVDVETLRDLFHRQRKVSIRNEDAYQSLTACLPPKEKRGLVLIDPPFEKVDEFRQLLDGLKNAYQRWPTGIYTLWYPIKSRVEVQQFYRRLELSGIRRILRAELNMKRPTDGEFTGSGLVMINPPWQIEQRIQPAGDWLARHLGGAEANCTIDWLVPE</sequence>
<comment type="subunit">
    <text evidence="1">Monomer.</text>
</comment>
<dbReference type="HAMAP" id="MF_00934">
    <property type="entry name" value="23SrRNA_methyltr_J"/>
    <property type="match status" value="1"/>
</dbReference>
<evidence type="ECO:0000256" key="1">
    <source>
        <dbReference type="HAMAP-Rule" id="MF_00934"/>
    </source>
</evidence>
<feature type="active site" description="Proton acceptor" evidence="1">
    <location>
        <position position="163"/>
    </location>
</feature>
<protein>
    <recommendedName>
        <fullName evidence="1">Ribosomal RNA large subunit methyltransferase J</fullName>
        <ecNumber evidence="1">2.1.1.266</ecNumber>
    </recommendedName>
    <alternativeName>
        <fullName evidence="1">23S rRNA (adenine(2030)-N6)-methyltransferase</fullName>
    </alternativeName>
    <alternativeName>
        <fullName evidence="1">23S rRNA m6A2030 methyltransferase</fullName>
    </alternativeName>
</protein>
<dbReference type="GO" id="GO:0070475">
    <property type="term" value="P:rRNA base methylation"/>
    <property type="evidence" value="ECO:0007669"/>
    <property type="project" value="UniProtKB-UniRule"/>
</dbReference>